<dbReference type="Gene3D" id="3.30.420.10">
    <property type="entry name" value="Ribonuclease H-like superfamily/Ribonuclease H"/>
    <property type="match status" value="1"/>
</dbReference>
<evidence type="ECO:0000256" key="5">
    <source>
        <dbReference type="ARBA" id="ARBA00012180"/>
    </source>
</evidence>
<dbReference type="PANTHER" id="PTHR10642:SF26">
    <property type="entry name" value="RIBONUCLEASE H1"/>
    <property type="match status" value="1"/>
</dbReference>
<accession>A0A1Y2AJZ2</accession>
<reference evidence="14 15" key="1">
    <citation type="submission" date="2016-08" db="EMBL/GenBank/DDBJ databases">
        <title>A Parts List for Fungal Cellulosomes Revealed by Comparative Genomics.</title>
        <authorList>
            <consortium name="DOE Joint Genome Institute"/>
            <person name="Haitjema C.H."/>
            <person name="Gilmore S.P."/>
            <person name="Henske J.K."/>
            <person name="Solomon K.V."/>
            <person name="De Groot R."/>
            <person name="Kuo A."/>
            <person name="Mondo S.J."/>
            <person name="Salamov A.A."/>
            <person name="Labutti K."/>
            <person name="Zhao Z."/>
            <person name="Chiniquy J."/>
            <person name="Barry K."/>
            <person name="Brewer H.M."/>
            <person name="Purvine S.O."/>
            <person name="Wright A.T."/>
            <person name="Boxma B."/>
            <person name="Van Alen T."/>
            <person name="Hackstein J.H."/>
            <person name="Baker S.E."/>
            <person name="Grigoriev I.V."/>
            <person name="O'Malley M.A."/>
        </authorList>
    </citation>
    <scope>NUCLEOTIDE SEQUENCE [LARGE SCALE GENOMIC DNA]</scope>
    <source>
        <strain evidence="14 15">G1</strain>
    </source>
</reference>
<keyword evidence="15" id="KW-1185">Reference proteome</keyword>
<dbReference type="FunFam" id="3.40.970.10:FF:000001">
    <property type="entry name" value="Ribonuclease H1"/>
    <property type="match status" value="2"/>
</dbReference>
<dbReference type="SUPFAM" id="SSF55658">
    <property type="entry name" value="L9 N-domain-like"/>
    <property type="match status" value="5"/>
</dbReference>
<sequence length="495" mass="57368">MAPKKYYSVKKGFKVGIYDNWNDCKKQVTGFKGAVYKSFPTLEEAQKFLGEGGYDNINTNINTNDITSTVATNQNTISDSYDNKIRVKKNFYAVKVGRQSGIYDNWNDCKKQVICFKGASYKGFVTLEEAQEFLGEGRQPGIYDNWNDCKEQVMGFKGTCFKSFLTLEEAQNFIKGNVQSQRIEKFYAVKVGHQPGIYDTWEQCKEKIDGYEWPVYKSFASREEAEDFIKGNDQSQRIENFINWKKKEKKNNNNNNNNNNSGSRGSSKKFYAIKKGYVTGIFDQWEECKNYVIGYEGAIYKAFPTLEEAEEYLCDMEPNDDANNNYINNFEDKNLSKIEGENSYSEFINDDTINMDNPEKAVAYVDGSYSINTKEYSYGAIIFYKSQGHHFFKKFNHPEMVKMRNVAGEIEGAKRAMKYCLDNKIPEIDIYYDYKGIENWAMGYWKTNKPGTIQYKQFYDNIKNQVKVNFKKVKAHSNDKYNDIADHLAKKALSM</sequence>
<dbReference type="InterPro" id="IPR050092">
    <property type="entry name" value="RNase_H"/>
</dbReference>
<dbReference type="EC" id="3.1.26.4" evidence="5"/>
<dbReference type="CDD" id="cd09277">
    <property type="entry name" value="RNase_HI_bacteria_like"/>
    <property type="match status" value="1"/>
</dbReference>
<dbReference type="PANTHER" id="PTHR10642">
    <property type="entry name" value="RIBONUCLEASE H1"/>
    <property type="match status" value="1"/>
</dbReference>
<keyword evidence="7" id="KW-0540">Nuclease</keyword>
<evidence type="ECO:0000256" key="12">
    <source>
        <dbReference type="SAM" id="MobiDB-lite"/>
    </source>
</evidence>
<evidence type="ECO:0000313" key="15">
    <source>
        <dbReference type="Proteomes" id="UP000193920"/>
    </source>
</evidence>
<evidence type="ECO:0000256" key="11">
    <source>
        <dbReference type="ARBA" id="ARBA00022842"/>
    </source>
</evidence>
<proteinExistence type="inferred from homology"/>
<evidence type="ECO:0000256" key="7">
    <source>
        <dbReference type="ARBA" id="ARBA00022722"/>
    </source>
</evidence>
<feature type="region of interest" description="Disordered" evidence="12">
    <location>
        <begin position="246"/>
        <end position="265"/>
    </location>
</feature>
<gene>
    <name evidence="14" type="ORF">LY90DRAFT_675847</name>
</gene>
<evidence type="ECO:0000256" key="6">
    <source>
        <dbReference type="ARBA" id="ARBA00017721"/>
    </source>
</evidence>
<evidence type="ECO:0000259" key="13">
    <source>
        <dbReference type="PROSITE" id="PS50879"/>
    </source>
</evidence>
<dbReference type="FunFam" id="3.40.970.10:FF:000002">
    <property type="entry name" value="Ribonuclease H"/>
    <property type="match status" value="2"/>
</dbReference>
<evidence type="ECO:0000256" key="4">
    <source>
        <dbReference type="ARBA" id="ARBA00005300"/>
    </source>
</evidence>
<protein>
    <recommendedName>
        <fullName evidence="6">Ribonuclease H</fullName>
        <ecNumber evidence="5">3.1.26.4</ecNumber>
    </recommendedName>
</protein>
<dbReference type="Gene3D" id="3.40.970.10">
    <property type="entry name" value="Ribonuclease H1, N-terminal domain"/>
    <property type="match status" value="5"/>
</dbReference>
<dbReference type="GO" id="GO:0043137">
    <property type="term" value="P:DNA replication, removal of RNA primer"/>
    <property type="evidence" value="ECO:0007669"/>
    <property type="project" value="TreeGrafter"/>
</dbReference>
<keyword evidence="11" id="KW-0460">Magnesium</keyword>
<dbReference type="InterPro" id="IPR009027">
    <property type="entry name" value="Ribosomal_bL9/RNase_H1_N"/>
</dbReference>
<name>A0A1Y2AJZ2_9FUNG</name>
<evidence type="ECO:0000256" key="8">
    <source>
        <dbReference type="ARBA" id="ARBA00022723"/>
    </source>
</evidence>
<dbReference type="GO" id="GO:0003676">
    <property type="term" value="F:nucleic acid binding"/>
    <property type="evidence" value="ECO:0007669"/>
    <property type="project" value="InterPro"/>
</dbReference>
<dbReference type="InterPro" id="IPR002156">
    <property type="entry name" value="RNaseH_domain"/>
</dbReference>
<dbReference type="InterPro" id="IPR011320">
    <property type="entry name" value="RNase_H1_N"/>
</dbReference>
<evidence type="ECO:0000256" key="9">
    <source>
        <dbReference type="ARBA" id="ARBA00022759"/>
    </source>
</evidence>
<dbReference type="InterPro" id="IPR036397">
    <property type="entry name" value="RNaseH_sf"/>
</dbReference>
<evidence type="ECO:0000256" key="1">
    <source>
        <dbReference type="ARBA" id="ARBA00000077"/>
    </source>
</evidence>
<dbReference type="Pfam" id="PF00075">
    <property type="entry name" value="RNase_H"/>
    <property type="match status" value="1"/>
</dbReference>
<dbReference type="PROSITE" id="PS50879">
    <property type="entry name" value="RNASE_H_1"/>
    <property type="match status" value="1"/>
</dbReference>
<organism evidence="14 15">
    <name type="scientific">Neocallimastix californiae</name>
    <dbReference type="NCBI Taxonomy" id="1754190"/>
    <lineage>
        <taxon>Eukaryota</taxon>
        <taxon>Fungi</taxon>
        <taxon>Fungi incertae sedis</taxon>
        <taxon>Chytridiomycota</taxon>
        <taxon>Chytridiomycota incertae sedis</taxon>
        <taxon>Neocallimastigomycetes</taxon>
        <taxon>Neocallimastigales</taxon>
        <taxon>Neocallimastigaceae</taxon>
        <taxon>Neocallimastix</taxon>
    </lineage>
</organism>
<evidence type="ECO:0000256" key="3">
    <source>
        <dbReference type="ARBA" id="ARBA00004065"/>
    </source>
</evidence>
<evidence type="ECO:0000256" key="10">
    <source>
        <dbReference type="ARBA" id="ARBA00022801"/>
    </source>
</evidence>
<keyword evidence="8" id="KW-0479">Metal-binding</keyword>
<keyword evidence="9" id="KW-0255">Endonuclease</keyword>
<comment type="cofactor">
    <cofactor evidence="2">
        <name>Mg(2+)</name>
        <dbReference type="ChEBI" id="CHEBI:18420"/>
    </cofactor>
</comment>
<dbReference type="GO" id="GO:0004523">
    <property type="term" value="F:RNA-DNA hybrid ribonuclease activity"/>
    <property type="evidence" value="ECO:0007669"/>
    <property type="project" value="UniProtKB-EC"/>
</dbReference>
<keyword evidence="10" id="KW-0378">Hydrolase</keyword>
<dbReference type="InterPro" id="IPR012337">
    <property type="entry name" value="RNaseH-like_sf"/>
</dbReference>
<dbReference type="STRING" id="1754190.A0A1Y2AJZ2"/>
<comment type="caution">
    <text evidence="14">The sequence shown here is derived from an EMBL/GenBank/DDBJ whole genome shotgun (WGS) entry which is preliminary data.</text>
</comment>
<dbReference type="Proteomes" id="UP000193920">
    <property type="component" value="Unassembled WGS sequence"/>
</dbReference>
<dbReference type="AlphaFoldDB" id="A0A1Y2AJZ2"/>
<dbReference type="SUPFAM" id="SSF53098">
    <property type="entry name" value="Ribonuclease H-like"/>
    <property type="match status" value="1"/>
</dbReference>
<dbReference type="EMBL" id="MCOG01000246">
    <property type="protein sequence ID" value="ORY22547.1"/>
    <property type="molecule type" value="Genomic_DNA"/>
</dbReference>
<evidence type="ECO:0000256" key="2">
    <source>
        <dbReference type="ARBA" id="ARBA00001946"/>
    </source>
</evidence>
<dbReference type="InterPro" id="IPR037056">
    <property type="entry name" value="RNase_H1_N_sf"/>
</dbReference>
<comment type="catalytic activity">
    <reaction evidence="1">
        <text>Endonucleolytic cleavage to 5'-phosphomonoester.</text>
        <dbReference type="EC" id="3.1.26.4"/>
    </reaction>
</comment>
<dbReference type="Pfam" id="PF01693">
    <property type="entry name" value="Cauli_VI"/>
    <property type="match status" value="5"/>
</dbReference>
<dbReference type="OrthoDB" id="407198at2759"/>
<comment type="similarity">
    <text evidence="4">Belongs to the RNase H family.</text>
</comment>
<comment type="function">
    <text evidence="3">Endonuclease that specifically degrades the RNA of RNA-DNA hybrids.</text>
</comment>
<evidence type="ECO:0000313" key="14">
    <source>
        <dbReference type="EMBL" id="ORY22547.1"/>
    </source>
</evidence>
<dbReference type="GO" id="GO:0046872">
    <property type="term" value="F:metal ion binding"/>
    <property type="evidence" value="ECO:0007669"/>
    <property type="project" value="UniProtKB-KW"/>
</dbReference>
<feature type="domain" description="RNase H type-1" evidence="13">
    <location>
        <begin position="357"/>
        <end position="494"/>
    </location>
</feature>